<evidence type="ECO:0000256" key="8">
    <source>
        <dbReference type="ARBA" id="ARBA00023034"/>
    </source>
</evidence>
<evidence type="ECO:0000256" key="5">
    <source>
        <dbReference type="ARBA" id="ARBA00020673"/>
    </source>
</evidence>
<feature type="compositionally biased region" description="Polar residues" evidence="10">
    <location>
        <begin position="47"/>
        <end position="67"/>
    </location>
</feature>
<organism evidence="13 14">
    <name type="scientific">Orbilia brochopaga</name>
    <dbReference type="NCBI Taxonomy" id="3140254"/>
    <lineage>
        <taxon>Eukaryota</taxon>
        <taxon>Fungi</taxon>
        <taxon>Dikarya</taxon>
        <taxon>Ascomycota</taxon>
        <taxon>Pezizomycotina</taxon>
        <taxon>Orbiliomycetes</taxon>
        <taxon>Orbiliales</taxon>
        <taxon>Orbiliaceae</taxon>
        <taxon>Orbilia</taxon>
    </lineage>
</organism>
<evidence type="ECO:0000256" key="3">
    <source>
        <dbReference type="ARBA" id="ARBA00008640"/>
    </source>
</evidence>
<dbReference type="PANTHER" id="PTHR47549:SF2">
    <property type="entry name" value="GOLGI APPARATUS MEMBRANE PROTEIN TVP38"/>
    <property type="match status" value="1"/>
</dbReference>
<feature type="transmembrane region" description="Helical" evidence="11">
    <location>
        <begin position="217"/>
        <end position="238"/>
    </location>
</feature>
<keyword evidence="14" id="KW-1185">Reference proteome</keyword>
<proteinExistence type="inferred from homology"/>
<dbReference type="GO" id="GO:0000139">
    <property type="term" value="C:Golgi membrane"/>
    <property type="evidence" value="ECO:0007669"/>
    <property type="project" value="UniProtKB-SubCell"/>
</dbReference>
<comment type="function">
    <text evidence="1">Golgi membrane protein involved in vesicular trafficking and spindle migration.</text>
</comment>
<feature type="transmembrane region" description="Helical" evidence="11">
    <location>
        <begin position="244"/>
        <end position="268"/>
    </location>
</feature>
<evidence type="ECO:0000256" key="2">
    <source>
        <dbReference type="ARBA" id="ARBA00004653"/>
    </source>
</evidence>
<evidence type="ECO:0000256" key="9">
    <source>
        <dbReference type="ARBA" id="ARBA00023136"/>
    </source>
</evidence>
<dbReference type="InterPro" id="IPR051076">
    <property type="entry name" value="Golgi_membrane_TVP38/TMEM64"/>
</dbReference>
<feature type="region of interest" description="Disordered" evidence="10">
    <location>
        <begin position="348"/>
        <end position="371"/>
    </location>
</feature>
<feature type="transmembrane region" description="Helical" evidence="11">
    <location>
        <begin position="132"/>
        <end position="151"/>
    </location>
</feature>
<keyword evidence="7 11" id="KW-1133">Transmembrane helix</keyword>
<evidence type="ECO:0000256" key="11">
    <source>
        <dbReference type="SAM" id="Phobius"/>
    </source>
</evidence>
<evidence type="ECO:0000256" key="6">
    <source>
        <dbReference type="ARBA" id="ARBA00022692"/>
    </source>
</evidence>
<feature type="domain" description="VTT" evidence="12">
    <location>
        <begin position="152"/>
        <end position="265"/>
    </location>
</feature>
<evidence type="ECO:0000259" key="12">
    <source>
        <dbReference type="Pfam" id="PF09335"/>
    </source>
</evidence>
<keyword evidence="8" id="KW-0333">Golgi apparatus</keyword>
<name>A0AAV9UNZ0_9PEZI</name>
<evidence type="ECO:0000256" key="4">
    <source>
        <dbReference type="ARBA" id="ARBA00013533"/>
    </source>
</evidence>
<feature type="compositionally biased region" description="Basic and acidic residues" evidence="10">
    <location>
        <begin position="348"/>
        <end position="364"/>
    </location>
</feature>
<comment type="subcellular location">
    <subcellularLocation>
        <location evidence="2">Golgi apparatus membrane</location>
        <topology evidence="2">Multi-pass membrane protein</topology>
    </subcellularLocation>
</comment>
<dbReference type="Proteomes" id="UP001375240">
    <property type="component" value="Unassembled WGS sequence"/>
</dbReference>
<feature type="transmembrane region" description="Helical" evidence="11">
    <location>
        <begin position="280"/>
        <end position="298"/>
    </location>
</feature>
<comment type="caution">
    <text evidence="13">The sequence shown here is derived from an EMBL/GenBank/DDBJ whole genome shotgun (WGS) entry which is preliminary data.</text>
</comment>
<dbReference type="Pfam" id="PF09335">
    <property type="entry name" value="VTT_dom"/>
    <property type="match status" value="1"/>
</dbReference>
<feature type="transmembrane region" description="Helical" evidence="11">
    <location>
        <begin position="163"/>
        <end position="187"/>
    </location>
</feature>
<accession>A0AAV9UNZ0</accession>
<dbReference type="EMBL" id="JAVHNQ010000006">
    <property type="protein sequence ID" value="KAK6343802.1"/>
    <property type="molecule type" value="Genomic_DNA"/>
</dbReference>
<reference evidence="13 14" key="1">
    <citation type="submission" date="2019-10" db="EMBL/GenBank/DDBJ databases">
        <authorList>
            <person name="Palmer J.M."/>
        </authorList>
    </citation>
    <scope>NUCLEOTIDE SEQUENCE [LARGE SCALE GENOMIC DNA]</scope>
    <source>
        <strain evidence="13 14">TWF696</strain>
    </source>
</reference>
<dbReference type="AlphaFoldDB" id="A0AAV9UNZ0"/>
<feature type="transmembrane region" description="Helical" evidence="11">
    <location>
        <begin position="93"/>
        <end position="112"/>
    </location>
</feature>
<comment type="similarity">
    <text evidence="3">Belongs to the TVP38/TMEM64 family.</text>
</comment>
<sequence length="371" mass="41908">MASYPRPPVSSHQEDNQQYPYAGHNTWEPAPPVDNSYQGPTLDPYHQPSNSQPFHHQPPDAQSDSSSCKDALVVKPVYEKTDYKKFIKEKKYWPWWGLLIVISVLAVLLTVYHKQIVNWLQPVSNKIRSLSWGWIIPILILVALSFPPLFGHEIVIVLTGAVYGLWIGFGIVSAGTFIGEILTFFAFKTVLRKRAEALEHKNLEYAALARITREGGFWIVFIVRLSIIPGHFSTAIFSVCGVNFWLYALASLLTLPKQLIIIYLGVILASDNGSRLVSDIVLGVTFLITVIAGVYIWWKLRAVRRILITEAATSMRKGDCQDAASAVRDRGHSMETIDMNRQSEEIPLHHKTSLDHTTHNDRQRYGGYQVV</sequence>
<dbReference type="PANTHER" id="PTHR47549">
    <property type="entry name" value="GOLGI APPARATUS MEMBRANE PROTEIN TVP38-RELATED"/>
    <property type="match status" value="1"/>
</dbReference>
<evidence type="ECO:0000313" key="13">
    <source>
        <dbReference type="EMBL" id="KAK6343802.1"/>
    </source>
</evidence>
<gene>
    <name evidence="13" type="primary">TVP38_2</name>
    <name evidence="13" type="ORF">TWF696_007464</name>
</gene>
<feature type="region of interest" description="Disordered" evidence="10">
    <location>
        <begin position="1"/>
        <end position="67"/>
    </location>
</feature>
<keyword evidence="9 11" id="KW-0472">Membrane</keyword>
<protein>
    <recommendedName>
        <fullName evidence="4">Golgi apparatus membrane protein TVP38</fullName>
    </recommendedName>
    <alternativeName>
        <fullName evidence="5">Golgi apparatus membrane protein tvp38</fullName>
    </alternativeName>
</protein>
<evidence type="ECO:0000313" key="14">
    <source>
        <dbReference type="Proteomes" id="UP001375240"/>
    </source>
</evidence>
<dbReference type="InterPro" id="IPR032816">
    <property type="entry name" value="VTT_dom"/>
</dbReference>
<evidence type="ECO:0000256" key="7">
    <source>
        <dbReference type="ARBA" id="ARBA00022989"/>
    </source>
</evidence>
<evidence type="ECO:0000256" key="10">
    <source>
        <dbReference type="SAM" id="MobiDB-lite"/>
    </source>
</evidence>
<keyword evidence="6 11" id="KW-0812">Transmembrane</keyword>
<evidence type="ECO:0000256" key="1">
    <source>
        <dbReference type="ARBA" id="ARBA00002978"/>
    </source>
</evidence>